<dbReference type="OrthoDB" id="9813051at2"/>
<reference evidence="3 7" key="1">
    <citation type="submission" date="2018-08" db="EMBL/GenBank/DDBJ databases">
        <title>Draft genome of Streptococcus sp .nov. Z2.</title>
        <authorList>
            <person name="Tian Z."/>
        </authorList>
    </citation>
    <scope>NUCLEOTIDE SEQUENCE [LARGE SCALE GENOMIC DNA]</scope>
    <source>
        <strain evidence="3 7">Z2</strain>
    </source>
</reference>
<keyword evidence="7" id="KW-1185">Reference proteome</keyword>
<accession>A0A346NBR1</accession>
<evidence type="ECO:0000313" key="7">
    <source>
        <dbReference type="Proteomes" id="UP000264056"/>
    </source>
</evidence>
<evidence type="ECO:0000313" key="3">
    <source>
        <dbReference type="EMBL" id="RFU52083.1"/>
    </source>
</evidence>
<dbReference type="Proteomes" id="UP000246115">
    <property type="component" value="Chromosome"/>
</dbReference>
<dbReference type="EMBL" id="CP031733">
    <property type="protein sequence ID" value="AXQ78456.1"/>
    <property type="molecule type" value="Genomic_DNA"/>
</dbReference>
<dbReference type="EMBL" id="QVQZ01000001">
    <property type="protein sequence ID" value="RFU54275.1"/>
    <property type="molecule type" value="Genomic_DNA"/>
</dbReference>
<reference evidence="2" key="4">
    <citation type="journal article" date="2019" name="Int. J. Syst. Evol. Microbiol.">
        <title>Streptococcus chenjunshii sp. nov. isolated from feces of Tibetan antelopes.</title>
        <authorList>
            <person name="Tian Z."/>
            <person name="Lu S."/>
            <person name="Jin D."/>
            <person name="Yang J."/>
            <person name="Pu J."/>
            <person name="Lai X.H."/>
            <person name="Bai X.N."/>
            <person name="Wu X.M."/>
            <person name="Li J."/>
            <person name="Wang S."/>
            <person name="Xu J."/>
        </authorList>
    </citation>
    <scope>NUCLEOTIDE SEQUENCE</scope>
    <source>
        <strain evidence="2">Z15</strain>
    </source>
</reference>
<keyword evidence="1" id="KW-0472">Membrane</keyword>
<feature type="transmembrane region" description="Helical" evidence="1">
    <location>
        <begin position="89"/>
        <end position="109"/>
    </location>
</feature>
<evidence type="ECO:0000256" key="1">
    <source>
        <dbReference type="SAM" id="Phobius"/>
    </source>
</evidence>
<keyword evidence="1" id="KW-1133">Transmembrane helix</keyword>
<evidence type="ECO:0000313" key="5">
    <source>
        <dbReference type="Proteomes" id="UP000246115"/>
    </source>
</evidence>
<accession>A0A372KPQ7</accession>
<reference evidence="4 6" key="2">
    <citation type="submission" date="2018-08" db="EMBL/GenBank/DDBJ databases">
        <title>Draft genome of Streptococcus sp. nov. Z1.</title>
        <authorList>
            <person name="Tian Z."/>
        </authorList>
    </citation>
    <scope>NUCLEOTIDE SEQUENCE [LARGE SCALE GENOMIC DNA]</scope>
    <source>
        <strain evidence="4">Z1</strain>
        <strain evidence="6">Z1(2018)</strain>
    </source>
</reference>
<protein>
    <submittedName>
        <fullName evidence="4">TIGR01906 family membrane protein</fullName>
    </submittedName>
</protein>
<evidence type="ECO:0000313" key="2">
    <source>
        <dbReference type="EMBL" id="AXQ78456.1"/>
    </source>
</evidence>
<feature type="transmembrane region" description="Helical" evidence="1">
    <location>
        <begin position="12"/>
        <end position="30"/>
    </location>
</feature>
<dbReference type="Pfam" id="PF07314">
    <property type="entry name" value="Lit"/>
    <property type="match status" value="1"/>
</dbReference>
<dbReference type="InterPro" id="IPR010178">
    <property type="entry name" value="Lit"/>
</dbReference>
<dbReference type="KEGG" id="schj:DDV21_004875"/>
<dbReference type="AlphaFoldDB" id="A0A372KPQ7"/>
<dbReference type="RefSeq" id="WP_116877372.1">
    <property type="nucleotide sequence ID" value="NZ_CP031733.1"/>
</dbReference>
<dbReference type="Proteomes" id="UP000262901">
    <property type="component" value="Unassembled WGS sequence"/>
</dbReference>
<sequence length="216" mass="25490">MKNKLWFLTTWLWLLTLAILTTIYLVWLFYPLEVGWLDLENTVHLSQKTIVHNFNILLDYLTNPLRTHLTMPAFPSSDSGLKHFRDVKFLFHTAQALFLILALPGWRFFRQAGREKSFFLYERWFMGAALLPLLIAAAAFFIGFDSFFILFHQALFPGDSTWLFDPAADPVIWILPQDFFMHCFILFFVLYEGLMISLARISRKQTAQRRQKKEVQ</sequence>
<keyword evidence="1" id="KW-0812">Transmembrane</keyword>
<evidence type="ECO:0000313" key="6">
    <source>
        <dbReference type="Proteomes" id="UP000262901"/>
    </source>
</evidence>
<proteinExistence type="predicted"/>
<feature type="transmembrane region" description="Helical" evidence="1">
    <location>
        <begin position="179"/>
        <end position="201"/>
    </location>
</feature>
<organism evidence="4 6">
    <name type="scientific">Streptococcus chenjunshii</name>
    <dbReference type="NCBI Taxonomy" id="2173853"/>
    <lineage>
        <taxon>Bacteria</taxon>
        <taxon>Bacillati</taxon>
        <taxon>Bacillota</taxon>
        <taxon>Bacilli</taxon>
        <taxon>Lactobacillales</taxon>
        <taxon>Streptococcaceae</taxon>
        <taxon>Streptococcus</taxon>
    </lineage>
</organism>
<gene>
    <name evidence="2" type="ORF">DDV21_004875</name>
    <name evidence="3" type="ORF">DDV22_01170</name>
    <name evidence="4" type="ORF">DDV23_01725</name>
</gene>
<reference evidence="5" key="3">
    <citation type="submission" date="2018-08" db="EMBL/GenBank/DDBJ databases">
        <title>Streptococcus chenjunshii sp. nov., isolated from stools sample of the Tibetan antelope in the Qinghai-Tibet plateau, China.</title>
        <authorList>
            <person name="Tian Z."/>
        </authorList>
    </citation>
    <scope>NUCLEOTIDE SEQUENCE [LARGE SCALE GENOMIC DNA]</scope>
    <source>
        <strain evidence="5">Z15</strain>
    </source>
</reference>
<evidence type="ECO:0000313" key="4">
    <source>
        <dbReference type="EMBL" id="RFU54275.1"/>
    </source>
</evidence>
<dbReference type="NCBIfam" id="TIGR01906">
    <property type="entry name" value="integ_TIGR01906"/>
    <property type="match status" value="1"/>
</dbReference>
<dbReference type="Proteomes" id="UP000264056">
    <property type="component" value="Unassembled WGS sequence"/>
</dbReference>
<dbReference type="EMBL" id="QVQY01000001">
    <property type="protein sequence ID" value="RFU52083.1"/>
    <property type="molecule type" value="Genomic_DNA"/>
</dbReference>
<name>A0A372KPQ7_9STRE</name>
<feature type="transmembrane region" description="Helical" evidence="1">
    <location>
        <begin position="130"/>
        <end position="151"/>
    </location>
</feature>